<comment type="similarity">
    <text evidence="5">Belongs to the adenylate kinase family.</text>
</comment>
<organism evidence="7 8">
    <name type="scientific">Candidatus Sungbacteria bacterium RIFCSPLOWO2_01_FULL_47_10</name>
    <dbReference type="NCBI Taxonomy" id="1802276"/>
    <lineage>
        <taxon>Bacteria</taxon>
        <taxon>Candidatus Sungiibacteriota</taxon>
    </lineage>
</organism>
<dbReference type="PANTHER" id="PTHR23359">
    <property type="entry name" value="NUCLEOTIDE KINASE"/>
    <property type="match status" value="1"/>
</dbReference>
<dbReference type="GO" id="GO:0005524">
    <property type="term" value="F:ATP binding"/>
    <property type="evidence" value="ECO:0007669"/>
    <property type="project" value="UniProtKB-KW"/>
</dbReference>
<dbReference type="EC" id="2.7.4.3" evidence="6"/>
<evidence type="ECO:0000256" key="1">
    <source>
        <dbReference type="ARBA" id="ARBA00022679"/>
    </source>
</evidence>
<dbReference type="SUPFAM" id="SSF52540">
    <property type="entry name" value="P-loop containing nucleoside triphosphate hydrolases"/>
    <property type="match status" value="1"/>
</dbReference>
<dbReference type="InterPro" id="IPR000850">
    <property type="entry name" value="Adenylat/UMP-CMP_kin"/>
</dbReference>
<dbReference type="Proteomes" id="UP000177982">
    <property type="component" value="Unassembled WGS sequence"/>
</dbReference>
<comment type="caution">
    <text evidence="7">The sequence shown here is derived from an EMBL/GenBank/DDBJ whole genome shotgun (WGS) entry which is preliminary data.</text>
</comment>
<proteinExistence type="inferred from homology"/>
<comment type="catalytic activity">
    <reaction evidence="6">
        <text>AMP + ATP = 2 ADP</text>
        <dbReference type="Rhea" id="RHEA:12973"/>
        <dbReference type="ChEBI" id="CHEBI:30616"/>
        <dbReference type="ChEBI" id="CHEBI:456215"/>
        <dbReference type="ChEBI" id="CHEBI:456216"/>
        <dbReference type="EC" id="2.7.4.3"/>
    </reaction>
</comment>
<dbReference type="Pfam" id="PF00406">
    <property type="entry name" value="ADK"/>
    <property type="match status" value="1"/>
</dbReference>
<dbReference type="InterPro" id="IPR027417">
    <property type="entry name" value="P-loop_NTPase"/>
</dbReference>
<dbReference type="EMBL" id="MHQO01000020">
    <property type="protein sequence ID" value="OHA06941.1"/>
    <property type="molecule type" value="Genomic_DNA"/>
</dbReference>
<name>A0A1G2L802_9BACT</name>
<keyword evidence="3 6" id="KW-0547">Nucleotide-binding</keyword>
<keyword evidence="1 5" id="KW-0808">Transferase</keyword>
<comment type="subunit">
    <text evidence="6">Monomer.</text>
</comment>
<dbReference type="PRINTS" id="PR00094">
    <property type="entry name" value="ADENYLTKNASE"/>
</dbReference>
<gene>
    <name evidence="7" type="ORF">A2934_01480</name>
</gene>
<dbReference type="Gene3D" id="3.40.50.300">
    <property type="entry name" value="P-loop containing nucleotide triphosphate hydrolases"/>
    <property type="match status" value="1"/>
</dbReference>
<dbReference type="CDD" id="cd01428">
    <property type="entry name" value="ADK"/>
    <property type="match status" value="1"/>
</dbReference>
<keyword evidence="6" id="KW-0067">ATP-binding</keyword>
<accession>A0A1G2L802</accession>
<evidence type="ECO:0000256" key="6">
    <source>
        <dbReference type="RuleBase" id="RU003331"/>
    </source>
</evidence>
<dbReference type="AlphaFoldDB" id="A0A1G2L802"/>
<protein>
    <recommendedName>
        <fullName evidence="6">Adenylate kinase</fullName>
        <ecNumber evidence="6">2.7.4.3</ecNumber>
    </recommendedName>
</protein>
<keyword evidence="4 5" id="KW-0418">Kinase</keyword>
<evidence type="ECO:0000313" key="8">
    <source>
        <dbReference type="Proteomes" id="UP000177982"/>
    </source>
</evidence>
<dbReference type="GO" id="GO:0004017">
    <property type="term" value="F:AMP kinase activity"/>
    <property type="evidence" value="ECO:0007669"/>
    <property type="project" value="UniProtKB-EC"/>
</dbReference>
<dbReference type="GO" id="GO:0005737">
    <property type="term" value="C:cytoplasm"/>
    <property type="evidence" value="ECO:0007669"/>
    <property type="project" value="UniProtKB-SubCell"/>
</dbReference>
<evidence type="ECO:0000256" key="2">
    <source>
        <dbReference type="ARBA" id="ARBA00022727"/>
    </source>
</evidence>
<evidence type="ECO:0000256" key="3">
    <source>
        <dbReference type="ARBA" id="ARBA00022741"/>
    </source>
</evidence>
<comment type="subcellular location">
    <subcellularLocation>
        <location evidence="6">Cytoplasm</location>
    </subcellularLocation>
</comment>
<evidence type="ECO:0000256" key="4">
    <source>
        <dbReference type="ARBA" id="ARBA00022777"/>
    </source>
</evidence>
<evidence type="ECO:0000313" key="7">
    <source>
        <dbReference type="EMBL" id="OHA06941.1"/>
    </source>
</evidence>
<reference evidence="7 8" key="1">
    <citation type="journal article" date="2016" name="Nat. Commun.">
        <title>Thousands of microbial genomes shed light on interconnected biogeochemical processes in an aquifer system.</title>
        <authorList>
            <person name="Anantharaman K."/>
            <person name="Brown C.T."/>
            <person name="Hug L.A."/>
            <person name="Sharon I."/>
            <person name="Castelle C.J."/>
            <person name="Probst A.J."/>
            <person name="Thomas B.C."/>
            <person name="Singh A."/>
            <person name="Wilkins M.J."/>
            <person name="Karaoz U."/>
            <person name="Brodie E.L."/>
            <person name="Williams K.H."/>
            <person name="Hubbard S.S."/>
            <person name="Banfield J.F."/>
        </authorList>
    </citation>
    <scope>NUCLEOTIDE SEQUENCE [LARGE SCALE GENOMIC DNA]</scope>
</reference>
<keyword evidence="2" id="KW-0545">Nucleotide biosynthesis</keyword>
<evidence type="ECO:0000256" key="5">
    <source>
        <dbReference type="RuleBase" id="RU003330"/>
    </source>
</evidence>
<sequence>MKLPRVVIFFGLPGSGKGTQADLFSQRYGFKHFDTGKEIERTVHDPELEKNAVIKRERIRFDTGLLNTPSWVKKLINKRVRKYLNNGQRLVFSGSPRTLPESKTLYEVFRSLVGKKAVNIFFLDIDEETSIHRNSHRRVCKDCRTPIIWSRETKNLNHCPLCGGKLVKRSLDKSEIIKERIREFRKKTEPAMKYLEGRGIVVMTLDGALHPDVVARRASDYMK</sequence>